<evidence type="ECO:0000313" key="8">
    <source>
        <dbReference type="Proteomes" id="UP000271031"/>
    </source>
</evidence>
<evidence type="ECO:0000256" key="4">
    <source>
        <dbReference type="PIRNR" id="PIRNR000819"/>
    </source>
</evidence>
<protein>
    <recommendedName>
        <fullName evidence="4">Spectinomycin 9-adenylyltransferase</fullName>
    </recommendedName>
</protein>
<keyword evidence="8" id="KW-1185">Reference proteome</keyword>
<organism evidence="7 8">
    <name type="scientific">Brevibacillus fluminis</name>
    <dbReference type="NCBI Taxonomy" id="511487"/>
    <lineage>
        <taxon>Bacteria</taxon>
        <taxon>Bacillati</taxon>
        <taxon>Bacillota</taxon>
        <taxon>Bacilli</taxon>
        <taxon>Bacillales</taxon>
        <taxon>Paenibacillaceae</taxon>
        <taxon>Brevibacillus</taxon>
    </lineage>
</organism>
<evidence type="ECO:0000256" key="1">
    <source>
        <dbReference type="ARBA" id="ARBA00022679"/>
    </source>
</evidence>
<accession>A0A3M8DCS1</accession>
<evidence type="ECO:0000256" key="3">
    <source>
        <dbReference type="ARBA" id="ARBA00047831"/>
    </source>
</evidence>
<dbReference type="RefSeq" id="WP_122919492.1">
    <property type="nucleotide sequence ID" value="NZ_RHHQ01000015.1"/>
</dbReference>
<keyword evidence="4" id="KW-0067">ATP-binding</keyword>
<reference evidence="7 8" key="1">
    <citation type="submission" date="2018-10" db="EMBL/GenBank/DDBJ databases">
        <title>Phylogenomics of Brevibacillus.</title>
        <authorList>
            <person name="Dunlap C."/>
        </authorList>
    </citation>
    <scope>NUCLEOTIDE SEQUENCE [LARGE SCALE GENOMIC DNA]</scope>
    <source>
        <strain evidence="7 8">JCM 15716</strain>
    </source>
</reference>
<keyword evidence="4" id="KW-0548">Nucleotidyltransferase</keyword>
<keyword evidence="4" id="KW-0547">Nucleotide-binding</keyword>
<dbReference type="EMBL" id="RHHQ01000015">
    <property type="protein sequence ID" value="RNB85007.1"/>
    <property type="molecule type" value="Genomic_DNA"/>
</dbReference>
<comment type="catalytic activity">
    <reaction evidence="3 4">
        <text>spectinomycin + ATP = 9-O-adenylylspectinomycin + diphosphate</text>
        <dbReference type="Rhea" id="RHEA:63228"/>
        <dbReference type="ChEBI" id="CHEBI:30616"/>
        <dbReference type="ChEBI" id="CHEBI:33019"/>
        <dbReference type="ChEBI" id="CHEBI:146260"/>
        <dbReference type="ChEBI" id="CHEBI:146261"/>
    </reaction>
</comment>
<evidence type="ECO:0000256" key="2">
    <source>
        <dbReference type="ARBA" id="ARBA00023251"/>
    </source>
</evidence>
<dbReference type="InterPro" id="IPR043519">
    <property type="entry name" value="NT_sf"/>
</dbReference>
<keyword evidence="1 4" id="KW-0808">Transferase</keyword>
<dbReference type="Pfam" id="PF13427">
    <property type="entry name" value="AadA_C"/>
    <property type="match status" value="1"/>
</dbReference>
<dbReference type="GO" id="GO:0005524">
    <property type="term" value="F:ATP binding"/>
    <property type="evidence" value="ECO:0007669"/>
    <property type="project" value="UniProtKB-KW"/>
</dbReference>
<dbReference type="InterPro" id="IPR024172">
    <property type="entry name" value="AadA/Aad9"/>
</dbReference>
<comment type="caution">
    <text evidence="7">The sequence shown here is derived from an EMBL/GenBank/DDBJ whole genome shotgun (WGS) entry which is preliminary data.</text>
</comment>
<dbReference type="Pfam" id="PF01909">
    <property type="entry name" value="NTP_transf_2"/>
    <property type="match status" value="1"/>
</dbReference>
<dbReference type="SUPFAM" id="SSF81301">
    <property type="entry name" value="Nucleotidyltransferase"/>
    <property type="match status" value="1"/>
</dbReference>
<dbReference type="PIRSF" id="PIRSF000819">
    <property type="entry name" value="Streptomycin_3-adenylyltransf"/>
    <property type="match status" value="1"/>
</dbReference>
<dbReference type="CDD" id="cd05403">
    <property type="entry name" value="NT_KNTase_like"/>
    <property type="match status" value="1"/>
</dbReference>
<evidence type="ECO:0000313" key="7">
    <source>
        <dbReference type="EMBL" id="RNB85007.1"/>
    </source>
</evidence>
<dbReference type="AlphaFoldDB" id="A0A3M8DCS1"/>
<evidence type="ECO:0000259" key="5">
    <source>
        <dbReference type="Pfam" id="PF01909"/>
    </source>
</evidence>
<dbReference type="Gene3D" id="3.30.460.10">
    <property type="entry name" value="Beta Polymerase, domain 2"/>
    <property type="match status" value="1"/>
</dbReference>
<gene>
    <name evidence="7" type="ORF">EDM56_18990</name>
</gene>
<dbReference type="InterPro" id="IPR002934">
    <property type="entry name" value="Polymerase_NTP_transf_dom"/>
</dbReference>
<name>A0A3M8DCS1_9BACL</name>
<keyword evidence="2 4" id="KW-0046">Antibiotic resistance</keyword>
<dbReference type="GO" id="GO:0070566">
    <property type="term" value="F:adenylyltransferase activity"/>
    <property type="evidence" value="ECO:0007669"/>
    <property type="project" value="InterPro"/>
</dbReference>
<sequence length="268" mass="30392">MGLFGWNTCPVEQRRQIHRLMEALLKWMPEKPLGVYLHGSLAMGCFSPKKSDLDLLVISAAHLPHMVKERLTDELLALSNRPSPIEIHIIAYDDIWSGSYPMTFELHYSEWWRDRLKEGLPNGADPDLAAHLMITKHRGVCLYGAPIDAIIPDVPRTAYLQAIFADLAGVQEWVMEKPVYAVLNMCRVWQYVAEGTISSKLEGGMWVLRYVTDAERKIVAQAVEAYQQGAPGAFEEESVRQLVREIGQKINSCKKHEKTLASLDDFML</sequence>
<evidence type="ECO:0000259" key="6">
    <source>
        <dbReference type="Pfam" id="PF13427"/>
    </source>
</evidence>
<proteinExistence type="predicted"/>
<dbReference type="InterPro" id="IPR025184">
    <property type="entry name" value="AadA_C"/>
</dbReference>
<dbReference type="Proteomes" id="UP000271031">
    <property type="component" value="Unassembled WGS sequence"/>
</dbReference>
<feature type="domain" description="Polymerase nucleotidyl transferase" evidence="5">
    <location>
        <begin position="30"/>
        <end position="89"/>
    </location>
</feature>
<dbReference type="OrthoDB" id="5643411at2"/>
<feature type="domain" description="Adenylyltransferase AadA C-terminal" evidence="6">
    <location>
        <begin position="150"/>
        <end position="240"/>
    </location>
</feature>
<dbReference type="GO" id="GO:0046677">
    <property type="term" value="P:response to antibiotic"/>
    <property type="evidence" value="ECO:0007669"/>
    <property type="project" value="UniProtKB-KW"/>
</dbReference>